<evidence type="ECO:0000256" key="1">
    <source>
        <dbReference type="ARBA" id="ARBA00022737"/>
    </source>
</evidence>
<dbReference type="InterPro" id="IPR051726">
    <property type="entry name" value="Chitin_Synth_Reg"/>
</dbReference>
<keyword evidence="3" id="KW-1185">Reference proteome</keyword>
<dbReference type="AlphaFoldDB" id="A0A9P6GY15"/>
<dbReference type="SUPFAM" id="SSF81901">
    <property type="entry name" value="HCP-like"/>
    <property type="match status" value="2"/>
</dbReference>
<comment type="caution">
    <text evidence="2">The sequence shown here is derived from an EMBL/GenBank/DDBJ whole genome shotgun (WGS) entry which is preliminary data.</text>
</comment>
<organism evidence="2 3">
    <name type="scientific">Nosema granulosis</name>
    <dbReference type="NCBI Taxonomy" id="83296"/>
    <lineage>
        <taxon>Eukaryota</taxon>
        <taxon>Fungi</taxon>
        <taxon>Fungi incertae sedis</taxon>
        <taxon>Microsporidia</taxon>
        <taxon>Nosematidae</taxon>
        <taxon>Nosema</taxon>
    </lineage>
</organism>
<dbReference type="EMBL" id="SBJO01000278">
    <property type="protein sequence ID" value="KAF9761675.1"/>
    <property type="molecule type" value="Genomic_DNA"/>
</dbReference>
<dbReference type="Gene3D" id="1.25.40.10">
    <property type="entry name" value="Tetratricopeptide repeat domain"/>
    <property type="match status" value="2"/>
</dbReference>
<proteinExistence type="predicted"/>
<name>A0A9P6GY15_9MICR</name>
<dbReference type="Pfam" id="PF08238">
    <property type="entry name" value="Sel1"/>
    <property type="match status" value="7"/>
</dbReference>
<reference evidence="2 3" key="1">
    <citation type="journal article" date="2020" name="Genome Biol. Evol.">
        <title>Comparative genomics of strictly vertically transmitted, feminizing microsporidia endosymbionts of amphipod crustaceans.</title>
        <authorList>
            <person name="Cormier A."/>
            <person name="Chebbi M.A."/>
            <person name="Giraud I."/>
            <person name="Wattier R."/>
            <person name="Teixeira M."/>
            <person name="Gilbert C."/>
            <person name="Rigaud T."/>
            <person name="Cordaux R."/>
        </authorList>
    </citation>
    <scope>NUCLEOTIDE SEQUENCE [LARGE SCALE GENOMIC DNA]</scope>
    <source>
        <strain evidence="2 3">Ou3-Ou53</strain>
    </source>
</reference>
<protein>
    <submittedName>
        <fullName evidence="2">Chitin synthase regulatory factor 3</fullName>
    </submittedName>
</protein>
<dbReference type="PANTHER" id="PTHR46430">
    <property type="entry name" value="PROTEIN SKT5-RELATED"/>
    <property type="match status" value="1"/>
</dbReference>
<sequence length="388" mass="44675">MNSHYGIFDESLKKKYLCAKASKTPQDMLEFIKIYLICIENESKPGKHIFLTYNPLRINLEKKQFMNDFNSLCLNFLITMATTSKKKKLSSEAQAYLGIAYELGVFGLRPDIKNAFSYYSVSTKLNNKCGTYRLAQFYEKGLVKQKNINNAAYFYRCSAKLGCIFGLHTYGSILMRGALNTPKDFDSGLFYLKLAAQHATEYYPYAFYDLGQIYESSNNVPEVVPDDDYAFKLYKRGALIKCPNSQYRLAKVFENGELFQKRNMRIALEYLYKASKNGHVEAHYALSRYLFTGIDGYLQKDYEAAYMYALKAAARSHGDAAFTVGELIENGCGTEQNKFLALWWYTIATTIGNRKAQSKMNKLSYEVNMNNNRTTHFRMCWCCLRKIN</sequence>
<dbReference type="InterPro" id="IPR011990">
    <property type="entry name" value="TPR-like_helical_dom_sf"/>
</dbReference>
<dbReference type="SMART" id="SM00671">
    <property type="entry name" value="SEL1"/>
    <property type="match status" value="7"/>
</dbReference>
<dbReference type="InterPro" id="IPR006597">
    <property type="entry name" value="Sel1-like"/>
</dbReference>
<dbReference type="OrthoDB" id="272077at2759"/>
<evidence type="ECO:0000313" key="2">
    <source>
        <dbReference type="EMBL" id="KAF9761675.1"/>
    </source>
</evidence>
<accession>A0A9P6GY15</accession>
<gene>
    <name evidence="2" type="primary">chr3_0</name>
    <name evidence="2" type="ORF">NGRA_2466</name>
</gene>
<keyword evidence="1" id="KW-0677">Repeat</keyword>
<evidence type="ECO:0000313" key="3">
    <source>
        <dbReference type="Proteomes" id="UP000740883"/>
    </source>
</evidence>
<dbReference type="Proteomes" id="UP000740883">
    <property type="component" value="Unassembled WGS sequence"/>
</dbReference>